<dbReference type="RefSeq" id="XP_001879520.1">
    <property type="nucleotide sequence ID" value="XM_001879485.1"/>
</dbReference>
<feature type="compositionally biased region" description="Polar residues" evidence="1">
    <location>
        <begin position="79"/>
        <end position="98"/>
    </location>
</feature>
<dbReference type="Proteomes" id="UP000001194">
    <property type="component" value="Unassembled WGS sequence"/>
</dbReference>
<reference evidence="2 3" key="1">
    <citation type="journal article" date="2008" name="Nature">
        <title>The genome of Laccaria bicolor provides insights into mycorrhizal symbiosis.</title>
        <authorList>
            <person name="Martin F."/>
            <person name="Aerts A."/>
            <person name="Ahren D."/>
            <person name="Brun A."/>
            <person name="Danchin E.G.J."/>
            <person name="Duchaussoy F."/>
            <person name="Gibon J."/>
            <person name="Kohler A."/>
            <person name="Lindquist E."/>
            <person name="Pereda V."/>
            <person name="Salamov A."/>
            <person name="Shapiro H.J."/>
            <person name="Wuyts J."/>
            <person name="Blaudez D."/>
            <person name="Buee M."/>
            <person name="Brokstein P."/>
            <person name="Canbaeck B."/>
            <person name="Cohen D."/>
            <person name="Courty P.E."/>
            <person name="Coutinho P.M."/>
            <person name="Delaruelle C."/>
            <person name="Detter J.C."/>
            <person name="Deveau A."/>
            <person name="DiFazio S."/>
            <person name="Duplessis S."/>
            <person name="Fraissinet-Tachet L."/>
            <person name="Lucic E."/>
            <person name="Frey-Klett P."/>
            <person name="Fourrey C."/>
            <person name="Feussner I."/>
            <person name="Gay G."/>
            <person name="Grimwood J."/>
            <person name="Hoegger P.J."/>
            <person name="Jain P."/>
            <person name="Kilaru S."/>
            <person name="Labbe J."/>
            <person name="Lin Y.C."/>
            <person name="Legue V."/>
            <person name="Le Tacon F."/>
            <person name="Marmeisse R."/>
            <person name="Melayah D."/>
            <person name="Montanini B."/>
            <person name="Muratet M."/>
            <person name="Nehls U."/>
            <person name="Niculita-Hirzel H."/>
            <person name="Oudot-Le Secq M.P."/>
            <person name="Peter M."/>
            <person name="Quesneville H."/>
            <person name="Rajashekar B."/>
            <person name="Reich M."/>
            <person name="Rouhier N."/>
            <person name="Schmutz J."/>
            <person name="Yin T."/>
            <person name="Chalot M."/>
            <person name="Henrissat B."/>
            <person name="Kuees U."/>
            <person name="Lucas S."/>
            <person name="Van de Peer Y."/>
            <person name="Podila G.K."/>
            <person name="Polle A."/>
            <person name="Pukkila P.J."/>
            <person name="Richardson P.M."/>
            <person name="Rouze P."/>
            <person name="Sanders I.R."/>
            <person name="Stajich J.E."/>
            <person name="Tunlid A."/>
            <person name="Tuskan G."/>
            <person name="Grigoriev I.V."/>
        </authorList>
    </citation>
    <scope>NUCLEOTIDE SEQUENCE [LARGE SCALE GENOMIC DNA]</scope>
    <source>
        <strain evidence="3">S238N-H82 / ATCC MYA-4686</strain>
    </source>
</reference>
<evidence type="ECO:0000313" key="2">
    <source>
        <dbReference type="EMBL" id="EDR10135.1"/>
    </source>
</evidence>
<feature type="region of interest" description="Disordered" evidence="1">
    <location>
        <begin position="65"/>
        <end position="101"/>
    </location>
</feature>
<dbReference type="AlphaFoldDB" id="B0D645"/>
<dbReference type="InParanoid" id="B0D645"/>
<proteinExistence type="predicted"/>
<dbReference type="GeneID" id="6075115"/>
<organism evidence="3">
    <name type="scientific">Laccaria bicolor (strain S238N-H82 / ATCC MYA-4686)</name>
    <name type="common">Bicoloured deceiver</name>
    <name type="synonym">Laccaria laccata var. bicolor</name>
    <dbReference type="NCBI Taxonomy" id="486041"/>
    <lineage>
        <taxon>Eukaryota</taxon>
        <taxon>Fungi</taxon>
        <taxon>Dikarya</taxon>
        <taxon>Basidiomycota</taxon>
        <taxon>Agaricomycotina</taxon>
        <taxon>Agaricomycetes</taxon>
        <taxon>Agaricomycetidae</taxon>
        <taxon>Agaricales</taxon>
        <taxon>Agaricineae</taxon>
        <taxon>Hydnangiaceae</taxon>
        <taxon>Laccaria</taxon>
    </lineage>
</organism>
<accession>B0D645</accession>
<dbReference type="OrthoDB" id="10250396at2759"/>
<keyword evidence="3" id="KW-1185">Reference proteome</keyword>
<dbReference type="HOGENOM" id="CLU_1865442_0_0_1"/>
<evidence type="ECO:0000313" key="3">
    <source>
        <dbReference type="Proteomes" id="UP000001194"/>
    </source>
</evidence>
<gene>
    <name evidence="2" type="ORF">LACBIDRAFT_318157</name>
</gene>
<dbReference type="EMBL" id="DS547098">
    <property type="protein sequence ID" value="EDR10135.1"/>
    <property type="molecule type" value="Genomic_DNA"/>
</dbReference>
<name>B0D645_LACBS</name>
<dbReference type="KEGG" id="lbc:LACBIDRAFT_318157"/>
<evidence type="ECO:0000256" key="1">
    <source>
        <dbReference type="SAM" id="MobiDB-lite"/>
    </source>
</evidence>
<sequence length="137" mass="15179">MPHDGLVRFRTQQHHPIIGGYSRKGKLLSFEKQQAFRLGPTPKLFVQSQPPSPSNNLLLDARQLRSRKRKGTDAPSSIHCATSDSTNHRPSPCRQSDNAHVANPLDRMGLTSTPINPDCVIAVVELHEPNDNMGKNV</sequence>
<protein>
    <submittedName>
        <fullName evidence="2">Predicted protein</fullName>
    </submittedName>
</protein>